<reference evidence="1 2" key="1">
    <citation type="submission" date="2015-01" db="EMBL/GenBank/DDBJ databases">
        <title>Evolution of Trichinella species and genotypes.</title>
        <authorList>
            <person name="Korhonen P.K."/>
            <person name="Edoardo P."/>
            <person name="Giuseppe L.R."/>
            <person name="Gasser R.B."/>
        </authorList>
    </citation>
    <scope>NUCLEOTIDE SEQUENCE [LARGE SCALE GENOMIC DNA]</scope>
    <source>
        <strain evidence="1">ISS470</strain>
    </source>
</reference>
<keyword evidence="2" id="KW-1185">Reference proteome</keyword>
<name>A0A0V1F8U0_TRIPS</name>
<sequence length="112" mass="12801">MLRLSLPCFRGMELRLSVVIGCPSDKTFSIFQNTSCLLCDVICLLLAQSPLQTPHIKTLSNFPERLTRRSPPVYTFLIFAPNSKPFSLHRPKRVRMIGVPLYNKTKITTEFC</sequence>
<comment type="caution">
    <text evidence="1">The sequence shown here is derived from an EMBL/GenBank/DDBJ whole genome shotgun (WGS) entry which is preliminary data.</text>
</comment>
<dbReference type="EMBL" id="JYDT01000173">
    <property type="protein sequence ID" value="KRY82480.1"/>
    <property type="molecule type" value="Genomic_DNA"/>
</dbReference>
<evidence type="ECO:0000313" key="1">
    <source>
        <dbReference type="EMBL" id="KRY82480.1"/>
    </source>
</evidence>
<organism evidence="1 2">
    <name type="scientific">Trichinella pseudospiralis</name>
    <name type="common">Parasitic roundworm</name>
    <dbReference type="NCBI Taxonomy" id="6337"/>
    <lineage>
        <taxon>Eukaryota</taxon>
        <taxon>Metazoa</taxon>
        <taxon>Ecdysozoa</taxon>
        <taxon>Nematoda</taxon>
        <taxon>Enoplea</taxon>
        <taxon>Dorylaimia</taxon>
        <taxon>Trichinellida</taxon>
        <taxon>Trichinellidae</taxon>
        <taxon>Trichinella</taxon>
    </lineage>
</organism>
<gene>
    <name evidence="1" type="ORF">T4D_7702</name>
</gene>
<proteinExistence type="predicted"/>
<evidence type="ECO:0000313" key="2">
    <source>
        <dbReference type="Proteomes" id="UP000054995"/>
    </source>
</evidence>
<accession>A0A0V1F8U0</accession>
<dbReference type="AlphaFoldDB" id="A0A0V1F8U0"/>
<protein>
    <submittedName>
        <fullName evidence="1">Uncharacterized protein</fullName>
    </submittedName>
</protein>
<dbReference type="Proteomes" id="UP000054995">
    <property type="component" value="Unassembled WGS sequence"/>
</dbReference>